<dbReference type="AlphaFoldDB" id="A0AAJ0DPP2"/>
<organism evidence="1 2">
    <name type="scientific">Extremus antarcticus</name>
    <dbReference type="NCBI Taxonomy" id="702011"/>
    <lineage>
        <taxon>Eukaryota</taxon>
        <taxon>Fungi</taxon>
        <taxon>Dikarya</taxon>
        <taxon>Ascomycota</taxon>
        <taxon>Pezizomycotina</taxon>
        <taxon>Dothideomycetes</taxon>
        <taxon>Dothideomycetidae</taxon>
        <taxon>Mycosphaerellales</taxon>
        <taxon>Extremaceae</taxon>
        <taxon>Extremus</taxon>
    </lineage>
</organism>
<sequence length="183" mass="19485">METVQKQEVGGTGVLRDVDLAYRTTIEYAQANWTTRRNLPSYGLLAYLRRIWPAHYFPPQPDGVGISLPISCCAGGVNNVSLAGTVLDLGAFDGVRALGVVAAGVTVLALVTGTNRSTYSVSTGAGSAAYSSLPSSTASSVIGTSAQRLRCSGFTWSALRQRKQIMLFQMMCSSMRPVEQTLL</sequence>
<dbReference type="EMBL" id="JAWDJX010000014">
    <property type="protein sequence ID" value="KAK3053869.1"/>
    <property type="molecule type" value="Genomic_DNA"/>
</dbReference>
<reference evidence="1" key="1">
    <citation type="submission" date="2023-04" db="EMBL/GenBank/DDBJ databases">
        <title>Black Yeasts Isolated from many extreme environments.</title>
        <authorList>
            <person name="Coleine C."/>
            <person name="Stajich J.E."/>
            <person name="Selbmann L."/>
        </authorList>
    </citation>
    <scope>NUCLEOTIDE SEQUENCE</scope>
    <source>
        <strain evidence="1">CCFEE 5312</strain>
    </source>
</reference>
<accession>A0AAJ0DPP2</accession>
<protein>
    <submittedName>
        <fullName evidence="1">Uncharacterized protein</fullName>
    </submittedName>
</protein>
<name>A0AAJ0DPP2_9PEZI</name>
<dbReference type="Proteomes" id="UP001271007">
    <property type="component" value="Unassembled WGS sequence"/>
</dbReference>
<gene>
    <name evidence="1" type="ORF">LTR09_005149</name>
</gene>
<keyword evidence="2" id="KW-1185">Reference proteome</keyword>
<proteinExistence type="predicted"/>
<comment type="caution">
    <text evidence="1">The sequence shown here is derived from an EMBL/GenBank/DDBJ whole genome shotgun (WGS) entry which is preliminary data.</text>
</comment>
<evidence type="ECO:0000313" key="1">
    <source>
        <dbReference type="EMBL" id="KAK3053869.1"/>
    </source>
</evidence>
<evidence type="ECO:0000313" key="2">
    <source>
        <dbReference type="Proteomes" id="UP001271007"/>
    </source>
</evidence>